<feature type="compositionally biased region" description="Polar residues" evidence="1">
    <location>
        <begin position="131"/>
        <end position="143"/>
    </location>
</feature>
<reference evidence="2" key="1">
    <citation type="submission" date="2021-06" db="EMBL/GenBank/DDBJ databases">
        <title>Parelaphostrongylus tenuis whole genome reference sequence.</title>
        <authorList>
            <person name="Garwood T.J."/>
            <person name="Larsen P.A."/>
            <person name="Fountain-Jones N.M."/>
            <person name="Garbe J.R."/>
            <person name="Macchietto M.G."/>
            <person name="Kania S.A."/>
            <person name="Gerhold R.W."/>
            <person name="Richards J.E."/>
            <person name="Wolf T.M."/>
        </authorList>
    </citation>
    <scope>NUCLEOTIDE SEQUENCE</scope>
    <source>
        <strain evidence="2">MNPRO001-30</strain>
        <tissue evidence="2">Meninges</tissue>
    </source>
</reference>
<protein>
    <submittedName>
        <fullName evidence="2">Uncharacterized protein</fullName>
    </submittedName>
</protein>
<feature type="region of interest" description="Disordered" evidence="1">
    <location>
        <begin position="27"/>
        <end position="94"/>
    </location>
</feature>
<dbReference type="AlphaFoldDB" id="A0AAD5MKP9"/>
<dbReference type="Proteomes" id="UP001196413">
    <property type="component" value="Unassembled WGS sequence"/>
</dbReference>
<evidence type="ECO:0000313" key="3">
    <source>
        <dbReference type="Proteomes" id="UP001196413"/>
    </source>
</evidence>
<accession>A0AAD5MKP9</accession>
<feature type="compositionally biased region" description="Basic and acidic residues" evidence="1">
    <location>
        <begin position="81"/>
        <end position="94"/>
    </location>
</feature>
<dbReference type="EMBL" id="JAHQIW010000969">
    <property type="protein sequence ID" value="KAJ1350931.1"/>
    <property type="molecule type" value="Genomic_DNA"/>
</dbReference>
<evidence type="ECO:0000256" key="1">
    <source>
        <dbReference type="SAM" id="MobiDB-lite"/>
    </source>
</evidence>
<feature type="compositionally biased region" description="Basic and acidic residues" evidence="1">
    <location>
        <begin position="144"/>
        <end position="153"/>
    </location>
</feature>
<keyword evidence="3" id="KW-1185">Reference proteome</keyword>
<evidence type="ECO:0000313" key="2">
    <source>
        <dbReference type="EMBL" id="KAJ1350931.1"/>
    </source>
</evidence>
<organism evidence="2 3">
    <name type="scientific">Parelaphostrongylus tenuis</name>
    <name type="common">Meningeal worm</name>
    <dbReference type="NCBI Taxonomy" id="148309"/>
    <lineage>
        <taxon>Eukaryota</taxon>
        <taxon>Metazoa</taxon>
        <taxon>Ecdysozoa</taxon>
        <taxon>Nematoda</taxon>
        <taxon>Chromadorea</taxon>
        <taxon>Rhabditida</taxon>
        <taxon>Rhabditina</taxon>
        <taxon>Rhabditomorpha</taxon>
        <taxon>Strongyloidea</taxon>
        <taxon>Metastrongylidae</taxon>
        <taxon>Parelaphostrongylus</taxon>
    </lineage>
</organism>
<gene>
    <name evidence="2" type="ORF">KIN20_006855</name>
</gene>
<feature type="compositionally biased region" description="Low complexity" evidence="1">
    <location>
        <begin position="45"/>
        <end position="61"/>
    </location>
</feature>
<sequence>MEARKQRMKEIRRLLDKNEAAASALLNETRKKFETESSQEDSVKSNDGSSNYNSTDSSTTTHICSEPTPRISSEDGMEEELTQKHNDRTKRDIEETFRSAEINLQNLTMLRERLEEMQVRGEDLTEEDVSLISQLEGENQMNEQSKDEERETA</sequence>
<comment type="caution">
    <text evidence="2">The sequence shown here is derived from an EMBL/GenBank/DDBJ whole genome shotgun (WGS) entry which is preliminary data.</text>
</comment>
<proteinExistence type="predicted"/>
<feature type="region of interest" description="Disordered" evidence="1">
    <location>
        <begin position="118"/>
        <end position="153"/>
    </location>
</feature>
<name>A0AAD5MKP9_PARTN</name>